<dbReference type="AlphaFoldDB" id="A0A1V5MHH8"/>
<protein>
    <submittedName>
        <fullName evidence="3">Bifunctional protein GlmU</fullName>
        <ecNumber evidence="3">2.3.1.157</ecNumber>
    </submittedName>
</protein>
<dbReference type="EMBL" id="MWAK01000077">
    <property type="protein sequence ID" value="OPZ92683.1"/>
    <property type="molecule type" value="Genomic_DNA"/>
</dbReference>
<dbReference type="InterPro" id="IPR023917">
    <property type="entry name" value="Bifunctiontional_GlmU_bac-type"/>
</dbReference>
<reference evidence="3" key="1">
    <citation type="submission" date="2017-02" db="EMBL/GenBank/DDBJ databases">
        <title>Delving into the versatile metabolic prowess of the omnipresent phylum Bacteroidetes.</title>
        <authorList>
            <person name="Nobu M.K."/>
            <person name="Mei R."/>
            <person name="Narihiro T."/>
            <person name="Kuroda K."/>
            <person name="Liu W.-T."/>
        </authorList>
    </citation>
    <scope>NUCLEOTIDE SEQUENCE</scope>
    <source>
        <strain evidence="3">ADurb.Bin417</strain>
    </source>
</reference>
<organism evidence="3">
    <name type="scientific">candidate division TA06 bacterium ADurb.Bin417</name>
    <dbReference type="NCBI Taxonomy" id="1852828"/>
    <lineage>
        <taxon>Bacteria</taxon>
        <taxon>Bacteria division TA06</taxon>
    </lineage>
</organism>
<evidence type="ECO:0000256" key="2">
    <source>
        <dbReference type="ARBA" id="ARBA00023315"/>
    </source>
</evidence>
<name>A0A1V5MHH8_UNCT6</name>
<dbReference type="PANTHER" id="PTHR43584:SF9">
    <property type="entry name" value="TRANSFERASE HEXAPEPTIDE REPEAT CONTAINING PROTEIN"/>
    <property type="match status" value="1"/>
</dbReference>
<dbReference type="GO" id="GO:0016779">
    <property type="term" value="F:nucleotidyltransferase activity"/>
    <property type="evidence" value="ECO:0007669"/>
    <property type="project" value="UniProtKB-ARBA"/>
</dbReference>
<evidence type="ECO:0000313" key="3">
    <source>
        <dbReference type="EMBL" id="OPZ92683.1"/>
    </source>
</evidence>
<dbReference type="InterPro" id="IPR011004">
    <property type="entry name" value="Trimer_LpxA-like_sf"/>
</dbReference>
<dbReference type="EC" id="2.3.1.157" evidence="3"/>
<keyword evidence="2 3" id="KW-0012">Acyltransferase</keyword>
<dbReference type="Pfam" id="PF13562">
    <property type="entry name" value="NTP_transf_4"/>
    <property type="match status" value="1"/>
</dbReference>
<dbReference type="InterPro" id="IPR050065">
    <property type="entry name" value="GlmU-like"/>
</dbReference>
<gene>
    <name evidence="3" type="primary">glmU_2</name>
    <name evidence="3" type="ORF">BWY73_00687</name>
</gene>
<dbReference type="SUPFAM" id="SSF51161">
    <property type="entry name" value="Trimeric LpxA-like enzymes"/>
    <property type="match status" value="1"/>
</dbReference>
<sequence length="422" mass="45745">MRTIIFEDDGFQALYPLTYLRPVFGLRCGATTLYEKIRRHFGAGLPAAALRPGLAALWRREHPGAGTIETDAPFQAGPEPMLLVNGRWLAEPPGIPATGPEEAAFAGGDLAYLRLRPETAAALPAQTWNGFLAAAVEKLPRREVELKLIRHPWDLINHNPDAIRTDFQLAGKSGLEGEFHPQSVIFGDPGRVYLAAGARVHPGVVLDTEHGPVTIDAGAEIFPFSRLEGPCYIGPGTLITGSAKIREGTSIGPVCRVGGEVEESIIQGYSNKYHDGFLGHAFVGEWVNLGAFTTNSDLKNDYGSVTVYLQGKPVDTGSTKVGSFIGDHTKTGIGTLLNTGTVLGVMCNVVGSGSLPPKYVPSFCWFIEGKFLKYSLNAQLETARLAMSRRKVELSPEMETLIRQTHELTREERLKAVRRTAG</sequence>
<evidence type="ECO:0000256" key="1">
    <source>
        <dbReference type="ARBA" id="ARBA00022679"/>
    </source>
</evidence>
<proteinExistence type="predicted"/>
<comment type="caution">
    <text evidence="3">The sequence shown here is derived from an EMBL/GenBank/DDBJ whole genome shotgun (WGS) entry which is preliminary data.</text>
</comment>
<accession>A0A1V5MHH8</accession>
<dbReference type="PANTHER" id="PTHR43584">
    <property type="entry name" value="NUCLEOTIDYL TRANSFERASE"/>
    <property type="match status" value="1"/>
</dbReference>
<keyword evidence="1 3" id="KW-0808">Transferase</keyword>
<dbReference type="Gene3D" id="2.160.10.10">
    <property type="entry name" value="Hexapeptide repeat proteins"/>
    <property type="match status" value="1"/>
</dbReference>
<dbReference type="NCBIfam" id="TIGR03991">
    <property type="entry name" value="alt_bact_glmU"/>
    <property type="match status" value="1"/>
</dbReference>
<dbReference type="Proteomes" id="UP000485484">
    <property type="component" value="Unassembled WGS sequence"/>
</dbReference>
<dbReference type="GO" id="GO:0019134">
    <property type="term" value="F:glucosamine-1-phosphate N-acetyltransferase activity"/>
    <property type="evidence" value="ECO:0007669"/>
    <property type="project" value="UniProtKB-EC"/>
</dbReference>